<sequence>MPAKVGKGQLVSESRSGQSRAQGCRQTEWKLQYANNVKVLGSTPLWLLQYKRGSVRLHQSCAKVLRAVLHQNLAPGPVHRKQCPIARRVLPDDD</sequence>
<dbReference type="RefSeq" id="XP_024576561.1">
    <property type="nucleotide sequence ID" value="XM_024725823.1"/>
</dbReference>
<dbReference type="Proteomes" id="UP000054928">
    <property type="component" value="Unassembled WGS sequence"/>
</dbReference>
<accession>A0A0P1AGW8</accession>
<evidence type="ECO:0000256" key="1">
    <source>
        <dbReference type="SAM" id="MobiDB-lite"/>
    </source>
</evidence>
<reference evidence="3" key="1">
    <citation type="submission" date="2014-09" db="EMBL/GenBank/DDBJ databases">
        <authorList>
            <person name="Sharma Rahul"/>
            <person name="Thines Marco"/>
        </authorList>
    </citation>
    <scope>NUCLEOTIDE SEQUENCE [LARGE SCALE GENOMIC DNA]</scope>
</reference>
<organism evidence="2 3">
    <name type="scientific">Plasmopara halstedii</name>
    <name type="common">Downy mildew of sunflower</name>
    <dbReference type="NCBI Taxonomy" id="4781"/>
    <lineage>
        <taxon>Eukaryota</taxon>
        <taxon>Sar</taxon>
        <taxon>Stramenopiles</taxon>
        <taxon>Oomycota</taxon>
        <taxon>Peronosporomycetes</taxon>
        <taxon>Peronosporales</taxon>
        <taxon>Peronosporaceae</taxon>
        <taxon>Plasmopara</taxon>
    </lineage>
</organism>
<dbReference type="AlphaFoldDB" id="A0A0P1AGW8"/>
<dbReference type="GeneID" id="36405459"/>
<feature type="compositionally biased region" description="Polar residues" evidence="1">
    <location>
        <begin position="11"/>
        <end position="24"/>
    </location>
</feature>
<name>A0A0P1AGW8_PLAHL</name>
<feature type="region of interest" description="Disordered" evidence="1">
    <location>
        <begin position="1"/>
        <end position="24"/>
    </location>
</feature>
<evidence type="ECO:0000313" key="3">
    <source>
        <dbReference type="Proteomes" id="UP000054928"/>
    </source>
</evidence>
<protein>
    <submittedName>
        <fullName evidence="2">Uncharacterized protein</fullName>
    </submittedName>
</protein>
<dbReference type="EMBL" id="CCYD01000468">
    <property type="protein sequence ID" value="CEG40192.1"/>
    <property type="molecule type" value="Genomic_DNA"/>
</dbReference>
<proteinExistence type="predicted"/>
<keyword evidence="3" id="KW-1185">Reference proteome</keyword>
<evidence type="ECO:0000313" key="2">
    <source>
        <dbReference type="EMBL" id="CEG40192.1"/>
    </source>
</evidence>